<dbReference type="PATRIC" id="fig|1410950.3.peg.993"/>
<accession>W2CC76</accession>
<protein>
    <submittedName>
        <fullName evidence="1">Uncharacterized protein</fullName>
    </submittedName>
</protein>
<organism evidence="1 2">
    <name type="scientific">Tannerella sp. oral taxon BU063 isolate Cell 5</name>
    <dbReference type="NCBI Taxonomy" id="1410950"/>
    <lineage>
        <taxon>Bacteria</taxon>
        <taxon>Pseudomonadati</taxon>
        <taxon>Bacteroidota</taxon>
        <taxon>Bacteroidia</taxon>
        <taxon>Bacteroidales</taxon>
        <taxon>Tannerellaceae</taxon>
        <taxon>Tannerella</taxon>
    </lineage>
</organism>
<comment type="caution">
    <text evidence="1">The sequence shown here is derived from an EMBL/GenBank/DDBJ whole genome shotgun (WGS) entry which is preliminary data.</text>
</comment>
<proteinExistence type="predicted"/>
<dbReference type="Proteomes" id="UP000018872">
    <property type="component" value="Unassembled WGS sequence"/>
</dbReference>
<evidence type="ECO:0000313" key="2">
    <source>
        <dbReference type="Proteomes" id="UP000018872"/>
    </source>
</evidence>
<reference evidence="1 2" key="1">
    <citation type="submission" date="2013-11" db="EMBL/GenBank/DDBJ databases">
        <title>Single cell genomics of uncultured Tannerella BU063 (oral taxon 286).</title>
        <authorList>
            <person name="Beall C.J."/>
            <person name="Campbell A.G."/>
            <person name="Griffen A.L."/>
            <person name="Podar M."/>
            <person name="Leys E.J."/>
        </authorList>
    </citation>
    <scope>NUCLEOTIDE SEQUENCE [LARGE SCALE GENOMIC DNA]</scope>
    <source>
        <strain evidence="1">Cell 5</strain>
    </source>
</reference>
<gene>
    <name evidence="1" type="ORF">T229_07370</name>
</gene>
<sequence>MGRVGMSREDFLQLTPEEFEAVLAQYARLREEQMHTGWEQARMIAFAAVAPHTSRLRGPEDLVRFPWEEETEERPKAPKMTIEERRKLIDQLTAAWGQGMDD</sequence>
<name>W2CC76_9BACT</name>
<evidence type="ECO:0000313" key="1">
    <source>
        <dbReference type="EMBL" id="ETK04720.1"/>
    </source>
</evidence>
<dbReference type="AlphaFoldDB" id="W2CC76"/>
<dbReference type="EMBL" id="AYYC01000620">
    <property type="protein sequence ID" value="ETK04720.1"/>
    <property type="molecule type" value="Genomic_DNA"/>
</dbReference>